<sequence>MIKLFAQKFIQLQIQPLYEFNRFADKLQKKQQDNQKQEFKKELEFLASKPQFTLIDFRQRALDGLHKLKKGFKYQISSGNEETEQQLTLQRQVLNAMFDEELLNPDDLTGDQKKEIAMVAQVEVQQVNFVLSQYGQIRNMHSWVRDMKERGEPMPDNQEDMMYRYKRDKPIKKSFIKFEMKRQNFSMKQRLQKLKWGPRKEV</sequence>
<protein>
    <recommendedName>
        <fullName evidence="3">Signal recognition particle SRP54 subunit M-domain domain-containing protein</fullName>
    </recommendedName>
</protein>
<evidence type="ECO:0000313" key="2">
    <source>
        <dbReference type="Proteomes" id="UP000688137"/>
    </source>
</evidence>
<dbReference type="GO" id="GO:0006614">
    <property type="term" value="P:SRP-dependent cotranslational protein targeting to membrane"/>
    <property type="evidence" value="ECO:0007669"/>
    <property type="project" value="InterPro"/>
</dbReference>
<gene>
    <name evidence="1" type="ORF">PPRIM_AZ9-3.1.T0970037</name>
</gene>
<dbReference type="GO" id="GO:0048500">
    <property type="term" value="C:signal recognition particle"/>
    <property type="evidence" value="ECO:0007669"/>
    <property type="project" value="InterPro"/>
</dbReference>
<dbReference type="GO" id="GO:0008312">
    <property type="term" value="F:7S RNA binding"/>
    <property type="evidence" value="ECO:0007669"/>
    <property type="project" value="InterPro"/>
</dbReference>
<organism evidence="1 2">
    <name type="scientific">Paramecium primaurelia</name>
    <dbReference type="NCBI Taxonomy" id="5886"/>
    <lineage>
        <taxon>Eukaryota</taxon>
        <taxon>Sar</taxon>
        <taxon>Alveolata</taxon>
        <taxon>Ciliophora</taxon>
        <taxon>Intramacronucleata</taxon>
        <taxon>Oligohymenophorea</taxon>
        <taxon>Peniculida</taxon>
        <taxon>Parameciidae</taxon>
        <taxon>Paramecium</taxon>
    </lineage>
</organism>
<evidence type="ECO:0000313" key="1">
    <source>
        <dbReference type="EMBL" id="CAD8094797.1"/>
    </source>
</evidence>
<reference evidence="1" key="1">
    <citation type="submission" date="2021-01" db="EMBL/GenBank/DDBJ databases">
        <authorList>
            <consortium name="Genoscope - CEA"/>
            <person name="William W."/>
        </authorList>
    </citation>
    <scope>NUCLEOTIDE SEQUENCE</scope>
</reference>
<dbReference type="OMA" id="QLQFYPL"/>
<proteinExistence type="predicted"/>
<keyword evidence="2" id="KW-1185">Reference proteome</keyword>
<dbReference type="Proteomes" id="UP000688137">
    <property type="component" value="Unassembled WGS sequence"/>
</dbReference>
<evidence type="ECO:0008006" key="3">
    <source>
        <dbReference type="Google" id="ProtNLM"/>
    </source>
</evidence>
<dbReference type="AlphaFoldDB" id="A0A8S1NNE8"/>
<comment type="caution">
    <text evidence="1">The sequence shown here is derived from an EMBL/GenBank/DDBJ whole genome shotgun (WGS) entry which is preliminary data.</text>
</comment>
<name>A0A8S1NNE8_PARPR</name>
<accession>A0A8S1NNE8</accession>
<dbReference type="EMBL" id="CAJJDM010000100">
    <property type="protein sequence ID" value="CAD8094797.1"/>
    <property type="molecule type" value="Genomic_DNA"/>
</dbReference>